<dbReference type="InterPro" id="IPR052022">
    <property type="entry name" value="26kDa_periplasmic_antigen"/>
</dbReference>
<dbReference type="RefSeq" id="WP_132544414.1">
    <property type="nucleotide sequence ID" value="NZ_SLWY01000017.1"/>
</dbReference>
<organism evidence="2 3">
    <name type="scientific">Plasticicumulans lactativorans</name>
    <dbReference type="NCBI Taxonomy" id="1133106"/>
    <lineage>
        <taxon>Bacteria</taxon>
        <taxon>Pseudomonadati</taxon>
        <taxon>Pseudomonadota</taxon>
        <taxon>Gammaproteobacteria</taxon>
        <taxon>Candidatus Competibacteraceae</taxon>
        <taxon>Plasticicumulans</taxon>
    </lineage>
</organism>
<keyword evidence="3" id="KW-1185">Reference proteome</keyword>
<dbReference type="InterPro" id="IPR007497">
    <property type="entry name" value="SIMPL/DUF541"/>
</dbReference>
<dbReference type="Pfam" id="PF04402">
    <property type="entry name" value="SIMPL"/>
    <property type="match status" value="1"/>
</dbReference>
<evidence type="ECO:0000256" key="1">
    <source>
        <dbReference type="SAM" id="SignalP"/>
    </source>
</evidence>
<gene>
    <name evidence="2" type="ORF">EV699_11767</name>
</gene>
<protein>
    <submittedName>
        <fullName evidence="2">Putative secreted protein</fullName>
    </submittedName>
</protein>
<sequence>MPHVPRVFLPLLLVAGFAEAADTPATSLAPPVAGTVLTLAAEAQAEVANDQARLVLVAEREHTDQAELARQIAQALDAGVQAARAQAGVVTRNGGYYTHAVTDAGNRIRGYRTRAELVLSGSDFAVLARVAQQVSEQLAIGGMSFHLAPETRRHAEATLIGQAIDAFRAKATTAAQALGARRYRIDALELGGGEVAAPRPMLRMAAADAAPQTPLEGGNATVTVTVSGKVQLEY</sequence>
<dbReference type="PANTHER" id="PTHR34387:SF1">
    <property type="entry name" value="PERIPLASMIC IMMUNOGENIC PROTEIN"/>
    <property type="match status" value="1"/>
</dbReference>
<evidence type="ECO:0000313" key="3">
    <source>
        <dbReference type="Proteomes" id="UP000295765"/>
    </source>
</evidence>
<dbReference type="Gene3D" id="3.30.70.2970">
    <property type="entry name" value="Protein of unknown function (DUF541), domain 2"/>
    <property type="match status" value="1"/>
</dbReference>
<keyword evidence="1" id="KW-0732">Signal</keyword>
<dbReference type="AlphaFoldDB" id="A0A4R2LAF9"/>
<dbReference type="GO" id="GO:0006974">
    <property type="term" value="P:DNA damage response"/>
    <property type="evidence" value="ECO:0007669"/>
    <property type="project" value="TreeGrafter"/>
</dbReference>
<comment type="caution">
    <text evidence="2">The sequence shown here is derived from an EMBL/GenBank/DDBJ whole genome shotgun (WGS) entry which is preliminary data.</text>
</comment>
<evidence type="ECO:0000313" key="2">
    <source>
        <dbReference type="EMBL" id="TCO79758.1"/>
    </source>
</evidence>
<feature type="signal peptide" evidence="1">
    <location>
        <begin position="1"/>
        <end position="20"/>
    </location>
</feature>
<proteinExistence type="predicted"/>
<dbReference type="Gene3D" id="3.30.110.170">
    <property type="entry name" value="Protein of unknown function (DUF541), domain 1"/>
    <property type="match status" value="1"/>
</dbReference>
<dbReference type="OrthoDB" id="7062395at2"/>
<reference evidence="2 3" key="1">
    <citation type="submission" date="2019-03" db="EMBL/GenBank/DDBJ databases">
        <title>Genomic Encyclopedia of Type Strains, Phase IV (KMG-IV): sequencing the most valuable type-strain genomes for metagenomic binning, comparative biology and taxonomic classification.</title>
        <authorList>
            <person name="Goeker M."/>
        </authorList>
    </citation>
    <scope>NUCLEOTIDE SEQUENCE [LARGE SCALE GENOMIC DNA]</scope>
    <source>
        <strain evidence="2 3">DSM 25287</strain>
    </source>
</reference>
<dbReference type="Proteomes" id="UP000295765">
    <property type="component" value="Unassembled WGS sequence"/>
</dbReference>
<feature type="chain" id="PRO_5020443527" evidence="1">
    <location>
        <begin position="21"/>
        <end position="234"/>
    </location>
</feature>
<accession>A0A4R2LAF9</accession>
<dbReference type="EMBL" id="SLWY01000017">
    <property type="protein sequence ID" value="TCO79758.1"/>
    <property type="molecule type" value="Genomic_DNA"/>
</dbReference>
<name>A0A4R2LAF9_9GAMM</name>
<dbReference type="PANTHER" id="PTHR34387">
    <property type="entry name" value="SLR1258 PROTEIN"/>
    <property type="match status" value="1"/>
</dbReference>